<sequence>MDLDDYFQQSVGQVKKVEISYGPGGVSRGIAHVTFHHADGASKAFTTLNGLLIDNKPVKVEVVVASADLIPQPKTLAQRIATPKVQPKSAASVKKQSTAGAKGGAAAGKATKKTAKRGRSNRPVKKSAEELDSEMADYFDNANPENNANAAAPAAATGGDAPMEEDVL</sequence>
<reference evidence="5" key="1">
    <citation type="submission" date="2023-02" db="EMBL/GenBank/DDBJ databases">
        <authorList>
            <person name="Palmer J.M."/>
        </authorList>
    </citation>
    <scope>NUCLEOTIDE SEQUENCE</scope>
    <source>
        <strain evidence="5">FW57</strain>
    </source>
</reference>
<dbReference type="GO" id="GO:0005634">
    <property type="term" value="C:nucleus"/>
    <property type="evidence" value="ECO:0007669"/>
    <property type="project" value="TreeGrafter"/>
</dbReference>
<gene>
    <name evidence="5" type="ORF">NEMBOFW57_009831</name>
</gene>
<dbReference type="SUPFAM" id="SSF54928">
    <property type="entry name" value="RNA-binding domain, RBD"/>
    <property type="match status" value="1"/>
</dbReference>
<keyword evidence="1 2" id="KW-0694">RNA-binding</keyword>
<evidence type="ECO:0000256" key="1">
    <source>
        <dbReference type="ARBA" id="ARBA00022884"/>
    </source>
</evidence>
<feature type="domain" description="RRM" evidence="4">
    <location>
        <begin position="1"/>
        <end position="65"/>
    </location>
</feature>
<protein>
    <recommendedName>
        <fullName evidence="4">RRM domain-containing protein</fullName>
    </recommendedName>
</protein>
<evidence type="ECO:0000313" key="6">
    <source>
        <dbReference type="Proteomes" id="UP001197093"/>
    </source>
</evidence>
<name>A0AAD4HWB2_9PEZI</name>
<dbReference type="PANTHER" id="PTHR19965">
    <property type="entry name" value="RNA AND EXPORT FACTOR BINDING PROTEIN"/>
    <property type="match status" value="1"/>
</dbReference>
<dbReference type="Gene3D" id="3.30.70.330">
    <property type="match status" value="1"/>
</dbReference>
<dbReference type="InterPro" id="IPR025715">
    <property type="entry name" value="FoP_C"/>
</dbReference>
<comment type="caution">
    <text evidence="5">The sequence shown here is derived from an EMBL/GenBank/DDBJ whole genome shotgun (WGS) entry which is preliminary data.</text>
</comment>
<dbReference type="Proteomes" id="UP001197093">
    <property type="component" value="Unassembled WGS sequence"/>
</dbReference>
<dbReference type="SMART" id="SM01218">
    <property type="entry name" value="FoP_duplication"/>
    <property type="match status" value="1"/>
</dbReference>
<keyword evidence="6" id="KW-1185">Reference proteome</keyword>
<feature type="compositionally biased region" description="Basic residues" evidence="3">
    <location>
        <begin position="110"/>
        <end position="125"/>
    </location>
</feature>
<dbReference type="PROSITE" id="PS50102">
    <property type="entry name" value="RRM"/>
    <property type="match status" value="1"/>
</dbReference>
<dbReference type="InterPro" id="IPR035979">
    <property type="entry name" value="RBD_domain_sf"/>
</dbReference>
<organism evidence="5 6">
    <name type="scientific">Staphylotrichum longicolle</name>
    <dbReference type="NCBI Taxonomy" id="669026"/>
    <lineage>
        <taxon>Eukaryota</taxon>
        <taxon>Fungi</taxon>
        <taxon>Dikarya</taxon>
        <taxon>Ascomycota</taxon>
        <taxon>Pezizomycotina</taxon>
        <taxon>Sordariomycetes</taxon>
        <taxon>Sordariomycetidae</taxon>
        <taxon>Sordariales</taxon>
        <taxon>Chaetomiaceae</taxon>
        <taxon>Staphylotrichum</taxon>
    </lineage>
</organism>
<feature type="region of interest" description="Disordered" evidence="3">
    <location>
        <begin position="80"/>
        <end position="168"/>
    </location>
</feature>
<dbReference type="InterPro" id="IPR012677">
    <property type="entry name" value="Nucleotide-bd_a/b_plait_sf"/>
</dbReference>
<proteinExistence type="predicted"/>
<accession>A0AAD4HWB2</accession>
<dbReference type="PANTHER" id="PTHR19965:SF35">
    <property type="entry name" value="RNA ANNEALING PROTEIN YRA1"/>
    <property type="match status" value="1"/>
</dbReference>
<dbReference type="AlphaFoldDB" id="A0AAD4HWB2"/>
<dbReference type="EMBL" id="JAHCVI010000005">
    <property type="protein sequence ID" value="KAG7285210.1"/>
    <property type="molecule type" value="Genomic_DNA"/>
</dbReference>
<dbReference type="InterPro" id="IPR051229">
    <property type="entry name" value="ALYREF_mRNA_export"/>
</dbReference>
<evidence type="ECO:0000259" key="4">
    <source>
        <dbReference type="PROSITE" id="PS50102"/>
    </source>
</evidence>
<dbReference type="GO" id="GO:0003729">
    <property type="term" value="F:mRNA binding"/>
    <property type="evidence" value="ECO:0007669"/>
    <property type="project" value="TreeGrafter"/>
</dbReference>
<evidence type="ECO:0000256" key="2">
    <source>
        <dbReference type="PROSITE-ProRule" id="PRU00176"/>
    </source>
</evidence>
<evidence type="ECO:0000256" key="3">
    <source>
        <dbReference type="SAM" id="MobiDB-lite"/>
    </source>
</evidence>
<feature type="compositionally biased region" description="Low complexity" evidence="3">
    <location>
        <begin position="141"/>
        <end position="156"/>
    </location>
</feature>
<dbReference type="InterPro" id="IPR000504">
    <property type="entry name" value="RRM_dom"/>
</dbReference>
<dbReference type="Pfam" id="PF00076">
    <property type="entry name" value="RRM_1"/>
    <property type="match status" value="1"/>
</dbReference>
<evidence type="ECO:0000313" key="5">
    <source>
        <dbReference type="EMBL" id="KAG7285210.1"/>
    </source>
</evidence>